<comment type="caution">
    <text evidence="3">The sequence shown here is derived from an EMBL/GenBank/DDBJ whole genome shotgun (WGS) entry which is preliminary data.</text>
</comment>
<evidence type="ECO:0000256" key="2">
    <source>
        <dbReference type="SAM" id="Phobius"/>
    </source>
</evidence>
<gene>
    <name evidence="3" type="ORF">FXV83_06700</name>
</gene>
<sequence length="74" mass="8062">MPKSDSGEKPKSRSKPQAKPQSGDNRRGAIAGLIIVIVILGVGWWLTRDLTAASKMQDCLMSGRRNCNVIEPAR</sequence>
<protein>
    <submittedName>
        <fullName evidence="3">Uncharacterized protein</fullName>
    </submittedName>
</protein>
<keyword evidence="2" id="KW-0472">Membrane</keyword>
<keyword evidence="2" id="KW-1133">Transmembrane helix</keyword>
<dbReference type="EMBL" id="VSTH01000019">
    <property type="protein sequence ID" value="TYO67297.1"/>
    <property type="molecule type" value="Genomic_DNA"/>
</dbReference>
<dbReference type="AlphaFoldDB" id="A0A5S4YUV5"/>
<feature type="compositionally biased region" description="Basic and acidic residues" evidence="1">
    <location>
        <begin position="1"/>
        <end position="11"/>
    </location>
</feature>
<feature type="region of interest" description="Disordered" evidence="1">
    <location>
        <begin position="1"/>
        <end position="25"/>
    </location>
</feature>
<keyword evidence="2" id="KW-0812">Transmembrane</keyword>
<evidence type="ECO:0000313" key="3">
    <source>
        <dbReference type="EMBL" id="TYO67297.1"/>
    </source>
</evidence>
<keyword evidence="4" id="KW-1185">Reference proteome</keyword>
<feature type="transmembrane region" description="Helical" evidence="2">
    <location>
        <begin position="29"/>
        <end position="47"/>
    </location>
</feature>
<evidence type="ECO:0000256" key="1">
    <source>
        <dbReference type="SAM" id="MobiDB-lite"/>
    </source>
</evidence>
<reference evidence="3 4" key="1">
    <citation type="submission" date="2019-08" db="EMBL/GenBank/DDBJ databases">
        <title>Bradyrhizobium hipponensis sp. nov., a rhizobium isolated from a Lupinus angustifolius root nodule in Tunisia.</title>
        <authorList>
            <person name="Off K."/>
            <person name="Rejili M."/>
            <person name="Mars M."/>
            <person name="Brachmann A."/>
            <person name="Marin M."/>
        </authorList>
    </citation>
    <scope>NUCLEOTIDE SEQUENCE [LARGE SCALE GENOMIC DNA]</scope>
    <source>
        <strain evidence="4">aSej3</strain>
    </source>
</reference>
<accession>A0A5S4YUV5</accession>
<dbReference type="Proteomes" id="UP000324797">
    <property type="component" value="Unassembled WGS sequence"/>
</dbReference>
<name>A0A5S4YUV5_9BRAD</name>
<dbReference type="RefSeq" id="WP_148738414.1">
    <property type="nucleotide sequence ID" value="NZ_VSTH01000019.1"/>
</dbReference>
<proteinExistence type="predicted"/>
<evidence type="ECO:0000313" key="4">
    <source>
        <dbReference type="Proteomes" id="UP000324797"/>
    </source>
</evidence>
<organism evidence="3 4">
    <name type="scientific">Bradyrhizobium hipponense</name>
    <dbReference type="NCBI Taxonomy" id="2605638"/>
    <lineage>
        <taxon>Bacteria</taxon>
        <taxon>Pseudomonadati</taxon>
        <taxon>Pseudomonadota</taxon>
        <taxon>Alphaproteobacteria</taxon>
        <taxon>Hyphomicrobiales</taxon>
        <taxon>Nitrobacteraceae</taxon>
        <taxon>Bradyrhizobium</taxon>
    </lineage>
</organism>